<keyword evidence="2" id="KW-1185">Reference proteome</keyword>
<dbReference type="EMBL" id="JAWDGP010006989">
    <property type="protein sequence ID" value="KAK3731712.1"/>
    <property type="molecule type" value="Genomic_DNA"/>
</dbReference>
<dbReference type="Proteomes" id="UP001283361">
    <property type="component" value="Unassembled WGS sequence"/>
</dbReference>
<name>A0AAE0Y3E4_9GAST</name>
<comment type="caution">
    <text evidence="1">The sequence shown here is derived from an EMBL/GenBank/DDBJ whole genome shotgun (WGS) entry which is preliminary data.</text>
</comment>
<dbReference type="AlphaFoldDB" id="A0AAE0Y3E4"/>
<evidence type="ECO:0000313" key="1">
    <source>
        <dbReference type="EMBL" id="KAK3731712.1"/>
    </source>
</evidence>
<proteinExistence type="predicted"/>
<gene>
    <name evidence="1" type="ORF">RRG08_035382</name>
</gene>
<sequence>MNEAIYQPLQCETGVSKEAYCGLTFNANSSHQFRLVVKRGKSIEIQISFNGVKITLNRKVRPRIDANSTPNSHRVPIAVNLLYGLPAGVYLELLKHESKMVVKI</sequence>
<accession>A0AAE0Y3E4</accession>
<organism evidence="1 2">
    <name type="scientific">Elysia crispata</name>
    <name type="common">lettuce slug</name>
    <dbReference type="NCBI Taxonomy" id="231223"/>
    <lineage>
        <taxon>Eukaryota</taxon>
        <taxon>Metazoa</taxon>
        <taxon>Spiralia</taxon>
        <taxon>Lophotrochozoa</taxon>
        <taxon>Mollusca</taxon>
        <taxon>Gastropoda</taxon>
        <taxon>Heterobranchia</taxon>
        <taxon>Euthyneura</taxon>
        <taxon>Panpulmonata</taxon>
        <taxon>Sacoglossa</taxon>
        <taxon>Placobranchoidea</taxon>
        <taxon>Plakobranchidae</taxon>
        <taxon>Elysia</taxon>
    </lineage>
</organism>
<protein>
    <submittedName>
        <fullName evidence="1">Uncharacterized protein</fullName>
    </submittedName>
</protein>
<evidence type="ECO:0000313" key="2">
    <source>
        <dbReference type="Proteomes" id="UP001283361"/>
    </source>
</evidence>
<reference evidence="1" key="1">
    <citation type="journal article" date="2023" name="G3 (Bethesda)">
        <title>A reference genome for the long-term kleptoplast-retaining sea slug Elysia crispata morphotype clarki.</title>
        <authorList>
            <person name="Eastman K.E."/>
            <person name="Pendleton A.L."/>
            <person name="Shaikh M.A."/>
            <person name="Suttiyut T."/>
            <person name="Ogas R."/>
            <person name="Tomko P."/>
            <person name="Gavelis G."/>
            <person name="Widhalm J.R."/>
            <person name="Wisecaver J.H."/>
        </authorList>
    </citation>
    <scope>NUCLEOTIDE SEQUENCE</scope>
    <source>
        <strain evidence="1">ECLA1</strain>
    </source>
</reference>